<sequence>MLADRSRRKLADVAGKEEKTCDDLMRITKTSAWTNRNAANLTKTPLISSPEASSSIVAAVRVKLKTEMERVLSVPSEIRVVGAVRCQERVRAEDCGIRLVFIHRMT</sequence>
<reference evidence="1 2" key="1">
    <citation type="submission" date="2022-12" db="EMBL/GenBank/DDBJ databases">
        <title>Chromosome-scale assembly of the Ensete ventricosum genome.</title>
        <authorList>
            <person name="Dussert Y."/>
            <person name="Stocks J."/>
            <person name="Wendawek A."/>
            <person name="Woldeyes F."/>
            <person name="Nichols R.A."/>
            <person name="Borrell J.S."/>
        </authorList>
    </citation>
    <scope>NUCLEOTIDE SEQUENCE [LARGE SCALE GENOMIC DNA]</scope>
    <source>
        <strain evidence="2">cv. Maze</strain>
        <tissue evidence="1">Seeds</tissue>
    </source>
</reference>
<comment type="caution">
    <text evidence="1">The sequence shown here is derived from an EMBL/GenBank/DDBJ whole genome shotgun (WGS) entry which is preliminary data.</text>
</comment>
<keyword evidence="2" id="KW-1185">Reference proteome</keyword>
<gene>
    <name evidence="1" type="ORF">OPV22_026238</name>
</gene>
<dbReference type="Proteomes" id="UP001222027">
    <property type="component" value="Unassembled WGS sequence"/>
</dbReference>
<name>A0AAV8QC20_ENSVE</name>
<dbReference type="AlphaFoldDB" id="A0AAV8QC20"/>
<organism evidence="1 2">
    <name type="scientific">Ensete ventricosum</name>
    <name type="common">Abyssinian banana</name>
    <name type="synonym">Musa ensete</name>
    <dbReference type="NCBI Taxonomy" id="4639"/>
    <lineage>
        <taxon>Eukaryota</taxon>
        <taxon>Viridiplantae</taxon>
        <taxon>Streptophyta</taxon>
        <taxon>Embryophyta</taxon>
        <taxon>Tracheophyta</taxon>
        <taxon>Spermatophyta</taxon>
        <taxon>Magnoliopsida</taxon>
        <taxon>Liliopsida</taxon>
        <taxon>Zingiberales</taxon>
        <taxon>Musaceae</taxon>
        <taxon>Ensete</taxon>
    </lineage>
</organism>
<evidence type="ECO:0000313" key="2">
    <source>
        <dbReference type="Proteomes" id="UP001222027"/>
    </source>
</evidence>
<proteinExistence type="predicted"/>
<evidence type="ECO:0000313" key="1">
    <source>
        <dbReference type="EMBL" id="KAJ8471895.1"/>
    </source>
</evidence>
<accession>A0AAV8QC20</accession>
<dbReference type="EMBL" id="JAQQAF010000007">
    <property type="protein sequence ID" value="KAJ8471895.1"/>
    <property type="molecule type" value="Genomic_DNA"/>
</dbReference>
<protein>
    <submittedName>
        <fullName evidence="1">Uncharacterized protein</fullName>
    </submittedName>
</protein>